<comment type="caution">
    <text evidence="6">The sequence shown here is derived from an EMBL/GenBank/DDBJ whole genome shotgun (WGS) entry which is preliminary data.</text>
</comment>
<accession>A0A833R019</accession>
<dbReference type="EMBL" id="SWLB01000003">
    <property type="protein sequence ID" value="KAF3339650.1"/>
    <property type="molecule type" value="Genomic_DNA"/>
</dbReference>
<dbReference type="PANTHER" id="PTHR12549:SF51">
    <property type="entry name" value="JMJC DOMAIN-CONTAINING PROTEIN"/>
    <property type="match status" value="1"/>
</dbReference>
<evidence type="ECO:0000256" key="3">
    <source>
        <dbReference type="ARBA" id="ARBA00022723"/>
    </source>
</evidence>
<evidence type="ECO:0000313" key="6">
    <source>
        <dbReference type="EMBL" id="KAF3339650.1"/>
    </source>
</evidence>
<organism evidence="6 7">
    <name type="scientific">Carex littledalei</name>
    <dbReference type="NCBI Taxonomy" id="544730"/>
    <lineage>
        <taxon>Eukaryota</taxon>
        <taxon>Viridiplantae</taxon>
        <taxon>Streptophyta</taxon>
        <taxon>Embryophyta</taxon>
        <taxon>Tracheophyta</taxon>
        <taxon>Spermatophyta</taxon>
        <taxon>Magnoliopsida</taxon>
        <taxon>Liliopsida</taxon>
        <taxon>Poales</taxon>
        <taxon>Cyperaceae</taxon>
        <taxon>Cyperoideae</taxon>
        <taxon>Cariceae</taxon>
        <taxon>Carex</taxon>
        <taxon>Carex subgen. Euthyceras</taxon>
    </lineage>
</organism>
<keyword evidence="4" id="KW-0539">Nucleus</keyword>
<feature type="region of interest" description="Disordered" evidence="5">
    <location>
        <begin position="50"/>
        <end position="77"/>
    </location>
</feature>
<dbReference type="AlphaFoldDB" id="A0A833R019"/>
<comment type="similarity">
    <text evidence="2">Belongs to the JARID1 histone demethylase family.</text>
</comment>
<reference evidence="6" key="1">
    <citation type="submission" date="2020-01" db="EMBL/GenBank/DDBJ databases">
        <title>Genome sequence of Kobresia littledalei, the first chromosome-level genome in the family Cyperaceae.</title>
        <authorList>
            <person name="Qu G."/>
        </authorList>
    </citation>
    <scope>NUCLEOTIDE SEQUENCE</scope>
    <source>
        <strain evidence="6">C.B.Clarke</strain>
        <tissue evidence="6">Leaf</tissue>
    </source>
</reference>
<gene>
    <name evidence="6" type="ORF">FCM35_KLT15421</name>
</gene>
<evidence type="ECO:0000313" key="7">
    <source>
        <dbReference type="Proteomes" id="UP000623129"/>
    </source>
</evidence>
<dbReference type="GO" id="GO:0003712">
    <property type="term" value="F:transcription coregulator activity"/>
    <property type="evidence" value="ECO:0007669"/>
    <property type="project" value="TreeGrafter"/>
</dbReference>
<evidence type="ECO:0000256" key="5">
    <source>
        <dbReference type="SAM" id="MobiDB-lite"/>
    </source>
</evidence>
<dbReference type="PANTHER" id="PTHR12549">
    <property type="entry name" value="JMJC DOMAIN-CONTAINING HISTONE DEMETHYLATION PROTEIN"/>
    <property type="match status" value="1"/>
</dbReference>
<sequence>MRNIILQKGGLNEIFHVLGEYISEVNILMHISEVKPCSYQESAIEELKRQHRKQDQMEFSENQGYTPRAEQGEKTKKRERVVIHKVVNPVHDETFYLTAEHKRWLKKEFG</sequence>
<evidence type="ECO:0000256" key="4">
    <source>
        <dbReference type="ARBA" id="ARBA00023242"/>
    </source>
</evidence>
<dbReference type="GO" id="GO:0006357">
    <property type="term" value="P:regulation of transcription by RNA polymerase II"/>
    <property type="evidence" value="ECO:0007669"/>
    <property type="project" value="TreeGrafter"/>
</dbReference>
<comment type="subcellular location">
    <subcellularLocation>
        <location evidence="1">Nucleus</location>
    </subcellularLocation>
</comment>
<evidence type="ECO:0000256" key="1">
    <source>
        <dbReference type="ARBA" id="ARBA00004123"/>
    </source>
</evidence>
<dbReference type="GO" id="GO:0031490">
    <property type="term" value="F:chromatin DNA binding"/>
    <property type="evidence" value="ECO:0007669"/>
    <property type="project" value="TreeGrafter"/>
</dbReference>
<dbReference type="GO" id="GO:0000118">
    <property type="term" value="C:histone deacetylase complex"/>
    <property type="evidence" value="ECO:0007669"/>
    <property type="project" value="TreeGrafter"/>
</dbReference>
<keyword evidence="7" id="KW-1185">Reference proteome</keyword>
<dbReference type="GO" id="GO:0032454">
    <property type="term" value="F:histone H3K9 demethylase activity"/>
    <property type="evidence" value="ECO:0007669"/>
    <property type="project" value="InterPro"/>
</dbReference>
<protein>
    <submittedName>
        <fullName evidence="6">Uncharacterized protein</fullName>
    </submittedName>
</protein>
<keyword evidence="3" id="KW-0479">Metal-binding</keyword>
<dbReference type="OrthoDB" id="1667110at2759"/>
<dbReference type="GO" id="GO:0046872">
    <property type="term" value="F:metal ion binding"/>
    <property type="evidence" value="ECO:0007669"/>
    <property type="project" value="UniProtKB-KW"/>
</dbReference>
<dbReference type="GO" id="GO:0000785">
    <property type="term" value="C:chromatin"/>
    <property type="evidence" value="ECO:0007669"/>
    <property type="project" value="TreeGrafter"/>
</dbReference>
<evidence type="ECO:0000256" key="2">
    <source>
        <dbReference type="ARBA" id="ARBA00006801"/>
    </source>
</evidence>
<name>A0A833R019_9POAL</name>
<dbReference type="Proteomes" id="UP000623129">
    <property type="component" value="Unassembled WGS sequence"/>
</dbReference>
<proteinExistence type="inferred from homology"/>
<dbReference type="InterPro" id="IPR045109">
    <property type="entry name" value="LSDs-like"/>
</dbReference>
<dbReference type="Gene3D" id="2.60.120.650">
    <property type="entry name" value="Cupin"/>
    <property type="match status" value="1"/>
</dbReference>